<evidence type="ECO:0000256" key="1">
    <source>
        <dbReference type="ARBA" id="ARBA00022559"/>
    </source>
</evidence>
<dbReference type="PANTHER" id="PTHR11475">
    <property type="entry name" value="OXIDASE/PEROXIDASE"/>
    <property type="match status" value="1"/>
</dbReference>
<protein>
    <submittedName>
        <fullName evidence="3">Uncharacterized protein</fullName>
    </submittedName>
</protein>
<dbReference type="GO" id="GO:0020037">
    <property type="term" value="F:heme binding"/>
    <property type="evidence" value="ECO:0007669"/>
    <property type="project" value="InterPro"/>
</dbReference>
<dbReference type="SUPFAM" id="SSF48113">
    <property type="entry name" value="Heme-dependent peroxidases"/>
    <property type="match status" value="2"/>
</dbReference>
<organism evidence="3 4">
    <name type="scientific">Popillia japonica</name>
    <name type="common">Japanese beetle</name>
    <dbReference type="NCBI Taxonomy" id="7064"/>
    <lineage>
        <taxon>Eukaryota</taxon>
        <taxon>Metazoa</taxon>
        <taxon>Ecdysozoa</taxon>
        <taxon>Arthropoda</taxon>
        <taxon>Hexapoda</taxon>
        <taxon>Insecta</taxon>
        <taxon>Pterygota</taxon>
        <taxon>Neoptera</taxon>
        <taxon>Endopterygota</taxon>
        <taxon>Coleoptera</taxon>
        <taxon>Polyphaga</taxon>
        <taxon>Scarabaeiformia</taxon>
        <taxon>Scarabaeidae</taxon>
        <taxon>Rutelinae</taxon>
        <taxon>Popillia</taxon>
    </lineage>
</organism>
<keyword evidence="1" id="KW-0575">Peroxidase</keyword>
<dbReference type="InterPro" id="IPR010255">
    <property type="entry name" value="Haem_peroxidase_sf"/>
</dbReference>
<proteinExistence type="predicted"/>
<dbReference type="GO" id="GO:0005576">
    <property type="term" value="C:extracellular region"/>
    <property type="evidence" value="ECO:0007669"/>
    <property type="project" value="UniProtKB-SubCell"/>
</dbReference>
<evidence type="ECO:0000256" key="2">
    <source>
        <dbReference type="SAM" id="Coils"/>
    </source>
</evidence>
<dbReference type="Pfam" id="PF03098">
    <property type="entry name" value="An_peroxidase"/>
    <property type="match status" value="2"/>
</dbReference>
<feature type="coiled-coil region" evidence="2">
    <location>
        <begin position="183"/>
        <end position="217"/>
    </location>
</feature>
<dbReference type="PROSITE" id="PS50292">
    <property type="entry name" value="PEROXIDASE_3"/>
    <property type="match status" value="1"/>
</dbReference>
<keyword evidence="1" id="KW-0560">Oxidoreductase</keyword>
<dbReference type="Gene3D" id="1.10.640.10">
    <property type="entry name" value="Haem peroxidase domain superfamily, animal type"/>
    <property type="match status" value="2"/>
</dbReference>
<reference evidence="3 4" key="1">
    <citation type="journal article" date="2024" name="BMC Genomics">
        <title>De novo assembly and annotation of Popillia japonica's genome with initial clues to its potential as an invasive pest.</title>
        <authorList>
            <person name="Cucini C."/>
            <person name="Boschi S."/>
            <person name="Funari R."/>
            <person name="Cardaioli E."/>
            <person name="Iannotti N."/>
            <person name="Marturano G."/>
            <person name="Paoli F."/>
            <person name="Bruttini M."/>
            <person name="Carapelli A."/>
            <person name="Frati F."/>
            <person name="Nardi F."/>
        </authorList>
    </citation>
    <scope>NUCLEOTIDE SEQUENCE [LARGE SCALE GENOMIC DNA]</scope>
    <source>
        <strain evidence="3">DMR45628</strain>
    </source>
</reference>
<dbReference type="EMBL" id="JASPKY010000674">
    <property type="protein sequence ID" value="KAK9686938.1"/>
    <property type="molecule type" value="Genomic_DNA"/>
</dbReference>
<dbReference type="AlphaFoldDB" id="A0AAW1ICJ6"/>
<evidence type="ECO:0000313" key="3">
    <source>
        <dbReference type="EMBL" id="KAK9686938.1"/>
    </source>
</evidence>
<dbReference type="GO" id="GO:0006979">
    <property type="term" value="P:response to oxidative stress"/>
    <property type="evidence" value="ECO:0007669"/>
    <property type="project" value="InterPro"/>
</dbReference>
<keyword evidence="4" id="KW-1185">Reference proteome</keyword>
<gene>
    <name evidence="3" type="ORF">QE152_g36830</name>
</gene>
<sequence>MHGINNCVNCSNWISFFGAIRQTRLRNETKSKGCSNHTTNVQTIVQFSPYTLQGVPFQTVNNSSNAASEFLSCCNASQELFYKFDIQNYTGHLPYDLQPTVKRALKVERGVWDEPCEKEEQITCPPNKFRRPSGECNNIRHSQWGNRGTRFLRVLPPQYLHHHIAALLKEQTDTLIKQFDEKMNSFKNDLLLAKTEMRNLKDENTKLKHTINGLEKTLKNNNIVIFARDHGIPSYNNYRALCNLKRATSFDDLAREIPPEIIARFKKIYATVDDIDLFPGGMSERPLKGGLVGPTFACIIAIQFRQLRKCDRFWYENSDPVVRFTETQLAEIRKTTLAKSLCNNLDIHSDIQRAAFDLPSNFLNPRVPCNSLPDIDFNAWREQSNHGCILRDRHLQIGDSAFPSPCTSCICAEDGVQCASLKITDCSQLMKEWPRDVILRDDVCTAQCGFFLRDSFNNFNIKTASALTQTSVSTGLIPPPTRTVRSRPVLPYFNSNTNPFNGFKFPDLTQFIV</sequence>
<dbReference type="PANTHER" id="PTHR11475:SF134">
    <property type="entry name" value="LD42267P"/>
    <property type="match status" value="1"/>
</dbReference>
<keyword evidence="2" id="KW-0175">Coiled coil</keyword>
<dbReference type="InterPro" id="IPR019791">
    <property type="entry name" value="Haem_peroxidase_animal"/>
</dbReference>
<dbReference type="GO" id="GO:0004601">
    <property type="term" value="F:peroxidase activity"/>
    <property type="evidence" value="ECO:0007669"/>
    <property type="project" value="UniProtKB-KW"/>
</dbReference>
<dbReference type="Proteomes" id="UP001458880">
    <property type="component" value="Unassembled WGS sequence"/>
</dbReference>
<evidence type="ECO:0000313" key="4">
    <source>
        <dbReference type="Proteomes" id="UP001458880"/>
    </source>
</evidence>
<comment type="caution">
    <text evidence="3">The sequence shown here is derived from an EMBL/GenBank/DDBJ whole genome shotgun (WGS) entry which is preliminary data.</text>
</comment>
<name>A0AAW1ICJ6_POPJA</name>
<accession>A0AAW1ICJ6</accession>
<dbReference type="InterPro" id="IPR037120">
    <property type="entry name" value="Haem_peroxidase_sf_animal"/>
</dbReference>